<dbReference type="EMBL" id="BK016224">
    <property type="protein sequence ID" value="DAG03197.1"/>
    <property type="molecule type" value="Genomic_DNA"/>
</dbReference>
<reference evidence="1" key="1">
    <citation type="journal article" date="2021" name="Proc. Natl. Acad. Sci. U.S.A.">
        <title>A Catalog of Tens of Thousands of Viruses from Human Metagenomes Reveals Hidden Associations with Chronic Diseases.</title>
        <authorList>
            <person name="Tisza M.J."/>
            <person name="Buck C.B."/>
        </authorList>
    </citation>
    <scope>NUCLEOTIDE SEQUENCE</scope>
    <source>
        <strain evidence="1">CtCpR1</strain>
    </source>
</reference>
<name>A0A8S5V902_9CAUD</name>
<sequence length="51" mass="5691">MSEKEKEMREMVETLRKLPDHAQEKIGYMIEGAALVSGTREDEPKKDGGAA</sequence>
<organism evidence="1">
    <name type="scientific">Caudovirales sp. ctCpR1</name>
    <dbReference type="NCBI Taxonomy" id="2825760"/>
    <lineage>
        <taxon>Viruses</taxon>
        <taxon>Duplodnaviria</taxon>
        <taxon>Heunggongvirae</taxon>
        <taxon>Uroviricota</taxon>
        <taxon>Caudoviricetes</taxon>
    </lineage>
</organism>
<protein>
    <submittedName>
        <fullName evidence="1">Uncharacterized protein</fullName>
    </submittedName>
</protein>
<proteinExistence type="predicted"/>
<evidence type="ECO:0000313" key="1">
    <source>
        <dbReference type="EMBL" id="DAG03197.1"/>
    </source>
</evidence>
<accession>A0A8S5V902</accession>